<evidence type="ECO:0000256" key="7">
    <source>
        <dbReference type="ARBA" id="ARBA00023136"/>
    </source>
</evidence>
<feature type="transmembrane region" description="Helical" evidence="8">
    <location>
        <begin position="159"/>
        <end position="177"/>
    </location>
</feature>
<dbReference type="InterPro" id="IPR038731">
    <property type="entry name" value="RgtA/B/C-like"/>
</dbReference>
<organism evidence="10 11">
    <name type="scientific">Leptospira interrogans serogroup Icterohaemorrhagiae serovar copenhageni (strain Fiocruz L1-130)</name>
    <dbReference type="NCBI Taxonomy" id="267671"/>
    <lineage>
        <taxon>Bacteria</taxon>
        <taxon>Pseudomonadati</taxon>
        <taxon>Spirochaetota</taxon>
        <taxon>Spirochaetia</taxon>
        <taxon>Leptospirales</taxon>
        <taxon>Leptospiraceae</taxon>
        <taxon>Leptospira</taxon>
    </lineage>
</organism>
<evidence type="ECO:0000256" key="5">
    <source>
        <dbReference type="ARBA" id="ARBA00022692"/>
    </source>
</evidence>
<evidence type="ECO:0000256" key="4">
    <source>
        <dbReference type="ARBA" id="ARBA00022679"/>
    </source>
</evidence>
<evidence type="ECO:0000313" key="11">
    <source>
        <dbReference type="Proteomes" id="UP000007037"/>
    </source>
</evidence>
<dbReference type="AlphaFoldDB" id="Q72VF2"/>
<feature type="transmembrane region" description="Helical" evidence="8">
    <location>
        <begin position="189"/>
        <end position="211"/>
    </location>
</feature>
<dbReference type="GO" id="GO:0009103">
    <property type="term" value="P:lipopolysaccharide biosynthetic process"/>
    <property type="evidence" value="ECO:0007669"/>
    <property type="project" value="UniProtKB-ARBA"/>
</dbReference>
<evidence type="ECO:0000259" key="9">
    <source>
        <dbReference type="Pfam" id="PF13231"/>
    </source>
</evidence>
<protein>
    <recommendedName>
        <fullName evidence="9">Glycosyltransferase RgtA/B/C/D-like domain-containing protein</fullName>
    </recommendedName>
</protein>
<proteinExistence type="predicted"/>
<feature type="transmembrane region" description="Helical" evidence="8">
    <location>
        <begin position="288"/>
        <end position="305"/>
    </location>
</feature>
<dbReference type="GO" id="GO:0005886">
    <property type="term" value="C:plasma membrane"/>
    <property type="evidence" value="ECO:0007669"/>
    <property type="project" value="UniProtKB-SubCell"/>
</dbReference>
<feature type="transmembrane region" description="Helical" evidence="8">
    <location>
        <begin position="80"/>
        <end position="96"/>
    </location>
</feature>
<sequence length="504" mass="58115">MPRIISLGFMSRFLPAKTITWFALVILVFFFLWTSYNDRLEFPPVWPDEVLFFSPSQDFAEFGTVRTQVLEGLIPGMEEVTLWMPPLYFFSGGFWMKYVFPGIVGLRLYTLVVAAVCIFIFCGILLRIGFSSLSALFSCLLLVTDLLFLRVGTMARMETLCLFFALTSLFCIVRTALDEIPKPVGKIESLFSGIFLGLSFLSHPFGSVFGIPSLYLLWKRKSLFSILFWIGGMIPILVWVVWLLPHWDLFLFQFGLQFGRKKELFSVFSILTKIKILIGGYENPGVRILFYIFLLAGIGINQRLLKEKKEQFLFLLIWILGTVVFLFLSTEFYYVMYLTLPLSALGGILLEESDRKRVIYVGSGLLFCNLIVLFLAYRKVGFINPEFDLGKKFSEEIAAELKYSKKVYLQAIPDPYFYLKEKYPNQKILEFIPGELPIPPEMFVNTLDTIDTFVFSEGTKRNENVENYLKENASSFYKRSISVSPSTTRKLIRAQAEIYLRKKK</sequence>
<dbReference type="GO" id="GO:0016763">
    <property type="term" value="F:pentosyltransferase activity"/>
    <property type="evidence" value="ECO:0007669"/>
    <property type="project" value="TreeGrafter"/>
</dbReference>
<dbReference type="HOGENOM" id="CLU_549564_0_0_12"/>
<feature type="domain" description="Glycosyltransferase RgtA/B/C/D-like" evidence="9">
    <location>
        <begin position="102"/>
        <end position="242"/>
    </location>
</feature>
<keyword evidence="3" id="KW-0328">Glycosyltransferase</keyword>
<keyword evidence="6 8" id="KW-1133">Transmembrane helix</keyword>
<feature type="transmembrane region" description="Helical" evidence="8">
    <location>
        <begin position="12"/>
        <end position="33"/>
    </location>
</feature>
<keyword evidence="5 8" id="KW-0812">Transmembrane</keyword>
<feature type="transmembrane region" description="Helical" evidence="8">
    <location>
        <begin position="134"/>
        <end position="152"/>
    </location>
</feature>
<dbReference type="EMBL" id="AE016823">
    <property type="protein sequence ID" value="AAS68972.1"/>
    <property type="molecule type" value="Genomic_DNA"/>
</dbReference>
<evidence type="ECO:0000256" key="2">
    <source>
        <dbReference type="ARBA" id="ARBA00022475"/>
    </source>
</evidence>
<evidence type="ECO:0000256" key="6">
    <source>
        <dbReference type="ARBA" id="ARBA00022989"/>
    </source>
</evidence>
<evidence type="ECO:0000256" key="3">
    <source>
        <dbReference type="ARBA" id="ARBA00022676"/>
    </source>
</evidence>
<keyword evidence="7 8" id="KW-0472">Membrane</keyword>
<dbReference type="PANTHER" id="PTHR33908">
    <property type="entry name" value="MANNOSYLTRANSFERASE YKCB-RELATED"/>
    <property type="match status" value="1"/>
</dbReference>
<feature type="transmembrane region" description="Helical" evidence="8">
    <location>
        <begin position="312"/>
        <end position="328"/>
    </location>
</feature>
<dbReference type="InterPro" id="IPR050297">
    <property type="entry name" value="LipidA_mod_glycosyltrf_83"/>
</dbReference>
<name>Q72VF2_LEPIC</name>
<keyword evidence="4" id="KW-0808">Transferase</keyword>
<feature type="transmembrane region" description="Helical" evidence="8">
    <location>
        <begin position="223"/>
        <end position="244"/>
    </location>
</feature>
<dbReference type="Pfam" id="PF13231">
    <property type="entry name" value="PMT_2"/>
    <property type="match status" value="1"/>
</dbReference>
<evidence type="ECO:0000313" key="10">
    <source>
        <dbReference type="EMBL" id="AAS68972.1"/>
    </source>
</evidence>
<feature type="transmembrane region" description="Helical" evidence="8">
    <location>
        <begin position="358"/>
        <end position="377"/>
    </location>
</feature>
<feature type="transmembrane region" description="Helical" evidence="8">
    <location>
        <begin position="108"/>
        <end position="128"/>
    </location>
</feature>
<dbReference type="KEGG" id="lic:LIC_10345"/>
<dbReference type="GO" id="GO:0010041">
    <property type="term" value="P:response to iron(III) ion"/>
    <property type="evidence" value="ECO:0007669"/>
    <property type="project" value="TreeGrafter"/>
</dbReference>
<accession>Q72VF2</accession>
<comment type="subcellular location">
    <subcellularLocation>
        <location evidence="1">Cell membrane</location>
        <topology evidence="1">Multi-pass membrane protein</topology>
    </subcellularLocation>
</comment>
<keyword evidence="2" id="KW-1003">Cell membrane</keyword>
<gene>
    <name evidence="10" type="ordered locus">LIC_10345</name>
</gene>
<reference evidence="10 11" key="1">
    <citation type="journal article" date="2004" name="J. Bacteriol.">
        <title>Comparative genomics of two Leptospira interrogans serovars reveals novel insights into physiology and pathogenesis.</title>
        <authorList>
            <person name="Nascimento A.L."/>
            <person name="Ko A.I."/>
            <person name="Martins E.A."/>
            <person name="Monteiro-Vitorello C.B."/>
            <person name="Ho P.L."/>
            <person name="Haake D.A."/>
            <person name="Verjovski-Almeida S."/>
            <person name="Hartskeerl R.A."/>
            <person name="Marques M.V."/>
            <person name="Oliveira M.C."/>
            <person name="Menck C.F."/>
            <person name="Leite L.C."/>
            <person name="Carrer H."/>
            <person name="Coutinho L.L."/>
            <person name="Degrave W.M."/>
            <person name="Dellagostin O.A."/>
            <person name="El-Dorry H."/>
            <person name="Ferro E.S."/>
            <person name="Ferro M.I."/>
            <person name="Furlan L.R."/>
            <person name="Gamberini M."/>
            <person name="Giglioti E.A."/>
            <person name="Goes-Neto A."/>
            <person name="Goldman G.H."/>
            <person name="Goldman M.H."/>
            <person name="Harakava R."/>
            <person name="Jeronimo S.M."/>
            <person name="Junqueira-De-Azevedo I.L."/>
            <person name="Kimura E.T."/>
            <person name="Kuramae E.E."/>
            <person name="Lemos E.G."/>
            <person name="Lemos M.V."/>
            <person name="Marino C.L."/>
            <person name="Nunes L.R."/>
            <person name="De Oliveira R.C."/>
            <person name="Pereira G.G."/>
            <person name="Reis M.S."/>
            <person name="Schriefer A."/>
            <person name="Siqueira W.J."/>
            <person name="Sommer P."/>
            <person name="Tsai S.M."/>
            <person name="Simpson A.J."/>
            <person name="Ferro J.A."/>
            <person name="Camargo L.E."/>
            <person name="Kitajima J.P."/>
            <person name="Setubal J.C."/>
            <person name="Van Sluys M.A."/>
        </authorList>
    </citation>
    <scope>NUCLEOTIDE SEQUENCE [LARGE SCALE GENOMIC DNA]</scope>
    <source>
        <strain evidence="10 11">Fiocruz L1-130</strain>
    </source>
</reference>
<dbReference type="Proteomes" id="UP000007037">
    <property type="component" value="Chromosome I"/>
</dbReference>
<dbReference type="PANTHER" id="PTHR33908:SF3">
    <property type="entry name" value="UNDECAPRENYL PHOSPHATE-ALPHA-4-AMINO-4-DEOXY-L-ARABINOSE ARABINOSYL TRANSFERASE"/>
    <property type="match status" value="1"/>
</dbReference>
<evidence type="ECO:0000256" key="8">
    <source>
        <dbReference type="SAM" id="Phobius"/>
    </source>
</evidence>
<evidence type="ECO:0000256" key="1">
    <source>
        <dbReference type="ARBA" id="ARBA00004651"/>
    </source>
</evidence>